<name>A0A836HWA2_9TRYP</name>
<dbReference type="RefSeq" id="XP_067755688.1">
    <property type="nucleotide sequence ID" value="XM_067899449.1"/>
</dbReference>
<dbReference type="Proteomes" id="UP000674318">
    <property type="component" value="Chromosome 28"/>
</dbReference>
<dbReference type="OrthoDB" id="273371at2759"/>
<dbReference type="EMBL" id="JAFJZO010000028">
    <property type="protein sequence ID" value="KAG5500354.1"/>
    <property type="molecule type" value="Genomic_DNA"/>
</dbReference>
<evidence type="ECO:0000256" key="1">
    <source>
        <dbReference type="SAM" id="MobiDB-lite"/>
    </source>
</evidence>
<feature type="region of interest" description="Disordered" evidence="1">
    <location>
        <begin position="141"/>
        <end position="163"/>
    </location>
</feature>
<gene>
    <name evidence="2" type="ORF">JKF63_03446</name>
</gene>
<protein>
    <submittedName>
        <fullName evidence="2">Uncharacterized protein</fullName>
    </submittedName>
</protein>
<evidence type="ECO:0000313" key="2">
    <source>
        <dbReference type="EMBL" id="KAG5500354.1"/>
    </source>
</evidence>
<dbReference type="GeneID" id="94289526"/>
<dbReference type="KEGG" id="phet:94289526"/>
<organism evidence="2 3">
    <name type="scientific">Porcisia hertigi</name>
    <dbReference type="NCBI Taxonomy" id="2761500"/>
    <lineage>
        <taxon>Eukaryota</taxon>
        <taxon>Discoba</taxon>
        <taxon>Euglenozoa</taxon>
        <taxon>Kinetoplastea</taxon>
        <taxon>Metakinetoplastina</taxon>
        <taxon>Trypanosomatida</taxon>
        <taxon>Trypanosomatidae</taxon>
        <taxon>Leishmaniinae</taxon>
        <taxon>Porcisia</taxon>
    </lineage>
</organism>
<feature type="compositionally biased region" description="Low complexity" evidence="1">
    <location>
        <begin position="74"/>
        <end position="84"/>
    </location>
</feature>
<reference evidence="2 3" key="1">
    <citation type="submission" date="2021-02" db="EMBL/GenBank/DDBJ databases">
        <title>Porcisia hertigi Genome sequencing and assembly.</title>
        <authorList>
            <person name="Almutairi H."/>
            <person name="Gatherer D."/>
        </authorList>
    </citation>
    <scope>NUCLEOTIDE SEQUENCE [LARGE SCALE GENOMIC DNA]</scope>
    <source>
        <strain evidence="2 3">C119</strain>
    </source>
</reference>
<sequence length="252" mass="27329">MKRKVNPVEPAPLPTCTAVGPEDMVLLACASGEVFLVERNCAIVSGYCRDLLQLWEGAVRRVAMQNKNDEHASSDAATTETTSALRTEVNSHSHDVDGPLATDPVEIPFMSLLDYSGSSPLDAIRQVPVTQVADHYQQRLSAADSTTPTKVDRPSSKQFSAHGDRKGMHFVVPKPISPLAPIEFDDGVPMYPVIVVPYMTPTLLEMALSYAQKKYKMDVDGEKAGTETLAPLISASAEGRWRLLAASMLASM</sequence>
<keyword evidence="3" id="KW-1185">Reference proteome</keyword>
<dbReference type="AlphaFoldDB" id="A0A836HWA2"/>
<feature type="region of interest" description="Disordered" evidence="1">
    <location>
        <begin position="67"/>
        <end position="100"/>
    </location>
</feature>
<comment type="caution">
    <text evidence="2">The sequence shown here is derived from an EMBL/GenBank/DDBJ whole genome shotgun (WGS) entry which is preliminary data.</text>
</comment>
<proteinExistence type="predicted"/>
<evidence type="ECO:0000313" key="3">
    <source>
        <dbReference type="Proteomes" id="UP000674318"/>
    </source>
</evidence>
<accession>A0A836HWA2</accession>